<dbReference type="EMBL" id="JBGMDY010000002">
    <property type="protein sequence ID" value="KAL2345217.1"/>
    <property type="molecule type" value="Genomic_DNA"/>
</dbReference>
<evidence type="ECO:0000313" key="3">
    <source>
        <dbReference type="Proteomes" id="UP001603857"/>
    </source>
</evidence>
<evidence type="ECO:0000313" key="2">
    <source>
        <dbReference type="EMBL" id="KAL2345217.1"/>
    </source>
</evidence>
<comment type="caution">
    <text evidence="2">The sequence shown here is derived from an EMBL/GenBank/DDBJ whole genome shotgun (WGS) entry which is preliminary data.</text>
</comment>
<dbReference type="Proteomes" id="UP001603857">
    <property type="component" value="Unassembled WGS sequence"/>
</dbReference>
<evidence type="ECO:0000256" key="1">
    <source>
        <dbReference type="SAM" id="SignalP"/>
    </source>
</evidence>
<sequence>MSLWQWLSGWLSGWLSRWLSGGGREGIGGEGARQGKSYSSVFWPMIKNQRKFFVLVKQSKVPKPSSSRHKAGVTNFLLGRANSSEI</sequence>
<keyword evidence="1" id="KW-0732">Signal</keyword>
<accession>A0ABD1NAS2</accession>
<name>A0ABD1NAS2_9FABA</name>
<gene>
    <name evidence="2" type="ORF">Fmac_006502</name>
</gene>
<proteinExistence type="predicted"/>
<protein>
    <recommendedName>
        <fullName evidence="4">Secreted protein</fullName>
    </recommendedName>
</protein>
<evidence type="ECO:0008006" key="4">
    <source>
        <dbReference type="Google" id="ProtNLM"/>
    </source>
</evidence>
<keyword evidence="3" id="KW-1185">Reference proteome</keyword>
<organism evidence="2 3">
    <name type="scientific">Flemingia macrophylla</name>
    <dbReference type="NCBI Taxonomy" id="520843"/>
    <lineage>
        <taxon>Eukaryota</taxon>
        <taxon>Viridiplantae</taxon>
        <taxon>Streptophyta</taxon>
        <taxon>Embryophyta</taxon>
        <taxon>Tracheophyta</taxon>
        <taxon>Spermatophyta</taxon>
        <taxon>Magnoliopsida</taxon>
        <taxon>eudicotyledons</taxon>
        <taxon>Gunneridae</taxon>
        <taxon>Pentapetalae</taxon>
        <taxon>rosids</taxon>
        <taxon>fabids</taxon>
        <taxon>Fabales</taxon>
        <taxon>Fabaceae</taxon>
        <taxon>Papilionoideae</taxon>
        <taxon>50 kb inversion clade</taxon>
        <taxon>NPAAA clade</taxon>
        <taxon>indigoferoid/millettioid clade</taxon>
        <taxon>Phaseoleae</taxon>
        <taxon>Flemingia</taxon>
    </lineage>
</organism>
<feature type="signal peptide" evidence="1">
    <location>
        <begin position="1"/>
        <end position="16"/>
    </location>
</feature>
<feature type="chain" id="PRO_5044767234" description="Secreted protein" evidence="1">
    <location>
        <begin position="17"/>
        <end position="86"/>
    </location>
</feature>
<reference evidence="2 3" key="1">
    <citation type="submission" date="2024-08" db="EMBL/GenBank/DDBJ databases">
        <title>Insights into the chromosomal genome structure of Flemingia macrophylla.</title>
        <authorList>
            <person name="Ding Y."/>
            <person name="Zhao Y."/>
            <person name="Bi W."/>
            <person name="Wu M."/>
            <person name="Zhao G."/>
            <person name="Gong Y."/>
            <person name="Li W."/>
            <person name="Zhang P."/>
        </authorList>
    </citation>
    <scope>NUCLEOTIDE SEQUENCE [LARGE SCALE GENOMIC DNA]</scope>
    <source>
        <strain evidence="2">DYQJB</strain>
        <tissue evidence="2">Leaf</tissue>
    </source>
</reference>
<dbReference type="AlphaFoldDB" id="A0ABD1NAS2"/>